<dbReference type="Pfam" id="PF00698">
    <property type="entry name" value="Acyl_transf_1"/>
    <property type="match status" value="1"/>
</dbReference>
<dbReference type="InterPro" id="IPR014043">
    <property type="entry name" value="Acyl_transferase_dom"/>
</dbReference>
<dbReference type="InterPro" id="IPR001227">
    <property type="entry name" value="Ac_transferase_dom_sf"/>
</dbReference>
<organism evidence="2 3">
    <name type="scientific">Holothuria leucospilota</name>
    <name type="common">Black long sea cucumber</name>
    <name type="synonym">Mertensiothuria leucospilota</name>
    <dbReference type="NCBI Taxonomy" id="206669"/>
    <lineage>
        <taxon>Eukaryota</taxon>
        <taxon>Metazoa</taxon>
        <taxon>Echinodermata</taxon>
        <taxon>Eleutherozoa</taxon>
        <taxon>Echinozoa</taxon>
        <taxon>Holothuroidea</taxon>
        <taxon>Aspidochirotacea</taxon>
        <taxon>Aspidochirotida</taxon>
        <taxon>Holothuriidae</taxon>
        <taxon>Holothuria</taxon>
    </lineage>
</organism>
<dbReference type="OrthoDB" id="329835at2759"/>
<proteinExistence type="predicted"/>
<evidence type="ECO:0000259" key="1">
    <source>
        <dbReference type="Pfam" id="PF00698"/>
    </source>
</evidence>
<dbReference type="InterPro" id="IPR016035">
    <property type="entry name" value="Acyl_Trfase/lysoPLipase"/>
</dbReference>
<keyword evidence="3" id="KW-1185">Reference proteome</keyword>
<evidence type="ECO:0000313" key="3">
    <source>
        <dbReference type="Proteomes" id="UP001152320"/>
    </source>
</evidence>
<evidence type="ECO:0000313" key="2">
    <source>
        <dbReference type="EMBL" id="KAJ8030356.1"/>
    </source>
</evidence>
<sequence length="51" mass="5617">MIGHSMGETACAFADELMTEEQTMLAIYWRARCVLNSNPPPGCMASVGVYY</sequence>
<dbReference type="AlphaFoldDB" id="A0A9Q1BPD7"/>
<reference evidence="2" key="1">
    <citation type="submission" date="2021-10" db="EMBL/GenBank/DDBJ databases">
        <title>Tropical sea cucumber genome reveals ecological adaptation and Cuvierian tubules defense mechanism.</title>
        <authorList>
            <person name="Chen T."/>
        </authorList>
    </citation>
    <scope>NUCLEOTIDE SEQUENCE</scope>
    <source>
        <strain evidence="2">Nanhai2018</strain>
        <tissue evidence="2">Muscle</tissue>
    </source>
</reference>
<accession>A0A9Q1BPD7</accession>
<dbReference type="EMBL" id="JAIZAY010000013">
    <property type="protein sequence ID" value="KAJ8030356.1"/>
    <property type="molecule type" value="Genomic_DNA"/>
</dbReference>
<dbReference type="GO" id="GO:0016740">
    <property type="term" value="F:transferase activity"/>
    <property type="evidence" value="ECO:0007669"/>
    <property type="project" value="InterPro"/>
</dbReference>
<dbReference type="SUPFAM" id="SSF52151">
    <property type="entry name" value="FabD/lysophospholipase-like"/>
    <property type="match status" value="1"/>
</dbReference>
<name>A0A9Q1BPD7_HOLLE</name>
<comment type="caution">
    <text evidence="2">The sequence shown here is derived from an EMBL/GenBank/DDBJ whole genome shotgun (WGS) entry which is preliminary data.</text>
</comment>
<protein>
    <submittedName>
        <fullName evidence="2">Fatty acid synthase</fullName>
    </submittedName>
</protein>
<dbReference type="Gene3D" id="3.40.366.10">
    <property type="entry name" value="Malonyl-Coenzyme A Acyl Carrier Protein, domain 2"/>
    <property type="match status" value="1"/>
</dbReference>
<dbReference type="Proteomes" id="UP001152320">
    <property type="component" value="Chromosome 13"/>
</dbReference>
<feature type="domain" description="Malonyl-CoA:ACP transacylase (MAT)" evidence="1">
    <location>
        <begin position="2"/>
        <end position="48"/>
    </location>
</feature>
<gene>
    <name evidence="2" type="ORF">HOLleu_26751</name>
</gene>